<evidence type="ECO:0000313" key="3">
    <source>
        <dbReference type="EMBL" id="CAI9593203.1"/>
    </source>
</evidence>
<feature type="domain" description="DUF4743" evidence="2">
    <location>
        <begin position="10"/>
        <end position="117"/>
    </location>
</feature>
<dbReference type="Proteomes" id="UP001162483">
    <property type="component" value="Unassembled WGS sequence"/>
</dbReference>
<name>A0ABN9F838_9NEOB</name>
<feature type="chain" id="PRO_5045626727" description="DUF4743 domain-containing protein" evidence="1">
    <location>
        <begin position="26"/>
        <end position="139"/>
    </location>
</feature>
<evidence type="ECO:0000256" key="1">
    <source>
        <dbReference type="SAM" id="SignalP"/>
    </source>
</evidence>
<evidence type="ECO:0000313" key="4">
    <source>
        <dbReference type="Proteomes" id="UP001162483"/>
    </source>
</evidence>
<dbReference type="Gene3D" id="3.30.750.160">
    <property type="match status" value="1"/>
</dbReference>
<reference evidence="3" key="1">
    <citation type="submission" date="2023-05" db="EMBL/GenBank/DDBJ databases">
        <authorList>
            <person name="Stuckert A."/>
        </authorList>
    </citation>
    <scope>NUCLEOTIDE SEQUENCE</scope>
</reference>
<evidence type="ECO:0000259" key="2">
    <source>
        <dbReference type="Pfam" id="PF15916"/>
    </source>
</evidence>
<accession>A0ABN9F838</accession>
<proteinExistence type="predicted"/>
<protein>
    <recommendedName>
        <fullName evidence="2">DUF4743 domain-containing protein</fullName>
    </recommendedName>
</protein>
<dbReference type="InterPro" id="IPR031804">
    <property type="entry name" value="DUF4743"/>
</dbReference>
<feature type="signal peptide" evidence="1">
    <location>
        <begin position="1"/>
        <end position="25"/>
    </location>
</feature>
<sequence>MAAASWSHRVLHLLLKLNNLQRGGCLPFCVQGRRVGWVRQSVAQLLSQSFNVFTLHGDPATHLELGDHLRSPQERTRAVQEVMESLQRQDAFPCLQEWRGELYDVNSLFSDPPLLSMGAGRNTSPRGPPVWSPCERLCI</sequence>
<dbReference type="Pfam" id="PF15916">
    <property type="entry name" value="DUF4743"/>
    <property type="match status" value="1"/>
</dbReference>
<keyword evidence="4" id="KW-1185">Reference proteome</keyword>
<organism evidence="3 4">
    <name type="scientific">Staurois parvus</name>
    <dbReference type="NCBI Taxonomy" id="386267"/>
    <lineage>
        <taxon>Eukaryota</taxon>
        <taxon>Metazoa</taxon>
        <taxon>Chordata</taxon>
        <taxon>Craniata</taxon>
        <taxon>Vertebrata</taxon>
        <taxon>Euteleostomi</taxon>
        <taxon>Amphibia</taxon>
        <taxon>Batrachia</taxon>
        <taxon>Anura</taxon>
        <taxon>Neobatrachia</taxon>
        <taxon>Ranoidea</taxon>
        <taxon>Ranidae</taxon>
        <taxon>Staurois</taxon>
    </lineage>
</organism>
<keyword evidence="1" id="KW-0732">Signal</keyword>
<dbReference type="EMBL" id="CATNWA010016498">
    <property type="protein sequence ID" value="CAI9593203.1"/>
    <property type="molecule type" value="Genomic_DNA"/>
</dbReference>
<gene>
    <name evidence="3" type="ORF">SPARVUS_LOCUS11506477</name>
</gene>
<comment type="caution">
    <text evidence="3">The sequence shown here is derived from an EMBL/GenBank/DDBJ whole genome shotgun (WGS) entry which is preliminary data.</text>
</comment>